<dbReference type="GO" id="GO:0016020">
    <property type="term" value="C:membrane"/>
    <property type="evidence" value="ECO:0007669"/>
    <property type="project" value="UniProtKB-SubCell"/>
</dbReference>
<dbReference type="PANTHER" id="PTHR31651">
    <property type="match status" value="1"/>
</dbReference>
<evidence type="ECO:0000256" key="6">
    <source>
        <dbReference type="ARBA" id="ARBA00023136"/>
    </source>
</evidence>
<keyword evidence="4 9" id="KW-0812">Transmembrane</keyword>
<sequence>MSASTIVTSGIPSVGRSAAASAATQSIAELGVASLLGAGCVQQEILTPPMIKSLSKVTVSILLPFFLCTSIIKSVSKYGLSKSQLAVPLLGIIQCSVLYIVTTQLTFPMLGIDNDTDDGRCTAVCCSFGNSGVIPLIFAESLFRQSANADYVDQATAFVSLYLVGWSPFFWSFGRSILIRSDTKANGTISFKEKLMVTLKSALPPPVKGVFIGLLIATTPLCRLFLRSSDGNERVPLAVIFNSVANFGRAASPLSLLILVSSLAVGAGVGNYSTISQKESKQTCDDTDSVPLLKRWAVVSITRFLLSPAVMYGLLSVAKWIDLIGNSNENPMLWFILILEATMPPAQNSVTMLQVADRGEDAALMAMFLFSVYATSMIPVVLVLTLALGKFNLA</sequence>
<reference evidence="10" key="1">
    <citation type="submission" date="2021-01" db="EMBL/GenBank/DDBJ databases">
        <authorList>
            <person name="Corre E."/>
            <person name="Pelletier E."/>
            <person name="Niang G."/>
            <person name="Scheremetjew M."/>
            <person name="Finn R."/>
            <person name="Kale V."/>
            <person name="Holt S."/>
            <person name="Cochrane G."/>
            <person name="Meng A."/>
            <person name="Brown T."/>
            <person name="Cohen L."/>
        </authorList>
    </citation>
    <scope>NUCLEOTIDE SEQUENCE</scope>
    <source>
        <strain evidence="10">Pop2</strain>
    </source>
</reference>
<accession>A0A6U3Q7N3</accession>
<comment type="function">
    <text evidence="7">Involved in cellular auxin homeostasis by regulating auxin metabolism. Regulates intracellular auxin accumulation at the endoplasmic reticulum and thus auxin availability for nuclear auxin signaling.</text>
</comment>
<dbReference type="InterPro" id="IPR004776">
    <property type="entry name" value="Mem_transp_PIN-like"/>
</dbReference>
<keyword evidence="6 9" id="KW-0472">Membrane</keyword>
<comment type="similarity">
    <text evidence="8">Belongs to the auxin efflux carrier (TC 2.A.69.2) family.</text>
</comment>
<organism evidence="10">
    <name type="scientific">Ditylum brightwellii</name>
    <dbReference type="NCBI Taxonomy" id="49249"/>
    <lineage>
        <taxon>Eukaryota</taxon>
        <taxon>Sar</taxon>
        <taxon>Stramenopiles</taxon>
        <taxon>Ochrophyta</taxon>
        <taxon>Bacillariophyta</taxon>
        <taxon>Mediophyceae</taxon>
        <taxon>Lithodesmiophycidae</taxon>
        <taxon>Lithodesmiales</taxon>
        <taxon>Lithodesmiaceae</taxon>
        <taxon>Ditylum</taxon>
    </lineage>
</organism>
<evidence type="ECO:0000313" key="10">
    <source>
        <dbReference type="EMBL" id="CAD9319534.1"/>
    </source>
</evidence>
<dbReference type="EMBL" id="HBGN01008533">
    <property type="protein sequence ID" value="CAD9319534.1"/>
    <property type="molecule type" value="Transcribed_RNA"/>
</dbReference>
<evidence type="ECO:0000256" key="2">
    <source>
        <dbReference type="ARBA" id="ARBA00004308"/>
    </source>
</evidence>
<dbReference type="AlphaFoldDB" id="A0A6U3Q7N3"/>
<dbReference type="InterPro" id="IPR038770">
    <property type="entry name" value="Na+/solute_symporter_sf"/>
</dbReference>
<dbReference type="Pfam" id="PF03547">
    <property type="entry name" value="Mem_trans"/>
    <property type="match status" value="1"/>
</dbReference>
<evidence type="ECO:0000256" key="5">
    <source>
        <dbReference type="ARBA" id="ARBA00022989"/>
    </source>
</evidence>
<feature type="transmembrane region" description="Helical" evidence="9">
    <location>
        <begin position="209"/>
        <end position="226"/>
    </location>
</feature>
<evidence type="ECO:0000256" key="3">
    <source>
        <dbReference type="ARBA" id="ARBA00022448"/>
    </source>
</evidence>
<dbReference type="PANTHER" id="PTHR31651:SF36">
    <property type="entry name" value="AUXIN EFFLUX CARRIER FAMILY PROTEIN"/>
    <property type="match status" value="1"/>
</dbReference>
<feature type="transmembrane region" description="Helical" evidence="9">
    <location>
        <begin position="254"/>
        <end position="275"/>
    </location>
</feature>
<evidence type="ECO:0000256" key="7">
    <source>
        <dbReference type="ARBA" id="ARBA00025100"/>
    </source>
</evidence>
<keyword evidence="3" id="KW-0813">Transport</keyword>
<dbReference type="Gene3D" id="1.20.1530.20">
    <property type="match status" value="1"/>
</dbReference>
<evidence type="ECO:0000256" key="4">
    <source>
        <dbReference type="ARBA" id="ARBA00022692"/>
    </source>
</evidence>
<evidence type="ECO:0000256" key="1">
    <source>
        <dbReference type="ARBA" id="ARBA00004141"/>
    </source>
</evidence>
<feature type="transmembrane region" description="Helical" evidence="9">
    <location>
        <begin position="87"/>
        <end position="107"/>
    </location>
</feature>
<dbReference type="GO" id="GO:0012505">
    <property type="term" value="C:endomembrane system"/>
    <property type="evidence" value="ECO:0007669"/>
    <property type="project" value="UniProtKB-SubCell"/>
</dbReference>
<feature type="transmembrane region" description="Helical" evidence="9">
    <location>
        <begin position="296"/>
        <end position="321"/>
    </location>
</feature>
<evidence type="ECO:0000256" key="8">
    <source>
        <dbReference type="ARBA" id="ARBA00025752"/>
    </source>
</evidence>
<dbReference type="InterPro" id="IPR045033">
    <property type="entry name" value="PILS1/3/4/5/7"/>
</dbReference>
<comment type="subcellular location">
    <subcellularLocation>
        <location evidence="2">Endomembrane system</location>
    </subcellularLocation>
    <subcellularLocation>
        <location evidence="1">Membrane</location>
        <topology evidence="1">Multi-pass membrane protein</topology>
    </subcellularLocation>
</comment>
<proteinExistence type="inferred from homology"/>
<keyword evidence="5 9" id="KW-1133">Transmembrane helix</keyword>
<name>A0A6U3Q7N3_9STRA</name>
<feature type="transmembrane region" description="Helical" evidence="9">
    <location>
        <begin position="155"/>
        <end position="174"/>
    </location>
</feature>
<dbReference type="GO" id="GO:0055085">
    <property type="term" value="P:transmembrane transport"/>
    <property type="evidence" value="ECO:0007669"/>
    <property type="project" value="InterPro"/>
</dbReference>
<evidence type="ECO:0000256" key="9">
    <source>
        <dbReference type="SAM" id="Phobius"/>
    </source>
</evidence>
<gene>
    <name evidence="10" type="ORF">DBRI1063_LOCUS5472</name>
</gene>
<feature type="transmembrane region" description="Helical" evidence="9">
    <location>
        <begin position="362"/>
        <end position="388"/>
    </location>
</feature>
<protein>
    <recommendedName>
        <fullName evidence="11">Auxin efflux carrier</fullName>
    </recommendedName>
</protein>
<evidence type="ECO:0008006" key="11">
    <source>
        <dbReference type="Google" id="ProtNLM"/>
    </source>
</evidence>